<evidence type="ECO:0000256" key="1">
    <source>
        <dbReference type="SAM" id="Coils"/>
    </source>
</evidence>
<sequence length="211" mass="24579">MKKKSIVSFMTVSVLLTGCGGSPEEKAITIFEKTAKTEEESVKQQEPLKKLENKELKIYEEMMAPSKKDKKQWGILTKKAKKNLEERKEKVSAEQEAMKNAADEFSKIRELKKQVDNKRVRSQLNELIRTMEARYEEHQKIGKLYYKILAENKKLYTILGKEKTNLGKVEERITNINQDSEKLKTANKRFNQLTQTVNKQKKLLEKLINGK</sequence>
<dbReference type="Gene3D" id="1.20.120.570">
    <property type="entry name" value="YkyA-like"/>
    <property type="match status" value="1"/>
</dbReference>
<feature type="coiled-coil region" evidence="1">
    <location>
        <begin position="166"/>
        <end position="203"/>
    </location>
</feature>
<dbReference type="EMBL" id="MAYT01000023">
    <property type="protein sequence ID" value="OCA87039.1"/>
    <property type="molecule type" value="Genomic_DNA"/>
</dbReference>
<dbReference type="SUPFAM" id="SSF140423">
    <property type="entry name" value="MW0975(SA0943)-like"/>
    <property type="match status" value="1"/>
</dbReference>
<reference evidence="3" key="1">
    <citation type="submission" date="2016-05" db="EMBL/GenBank/DDBJ databases">
        <authorList>
            <person name="Liu B."/>
            <person name="Wang J."/>
            <person name="Zhu Y."/>
            <person name="Liu G."/>
            <person name="Chen Q."/>
            <person name="Chen Z."/>
            <person name="Lan J."/>
            <person name="Che J."/>
            <person name="Ge C."/>
            <person name="Shi H."/>
            <person name="Pan Z."/>
            <person name="Liu X."/>
        </authorList>
    </citation>
    <scope>NUCLEOTIDE SEQUENCE [LARGE SCALE GENOMIC DNA]</scope>
    <source>
        <strain evidence="3">FJAT-27215</strain>
    </source>
</reference>
<proteinExistence type="predicted"/>
<dbReference type="PROSITE" id="PS51257">
    <property type="entry name" value="PROKAR_LIPOPROTEIN"/>
    <property type="match status" value="1"/>
</dbReference>
<organism evidence="2 3">
    <name type="scientific">Pseudobacillus wudalianchiensis</name>
    <dbReference type="NCBI Taxonomy" id="1743143"/>
    <lineage>
        <taxon>Bacteria</taxon>
        <taxon>Bacillati</taxon>
        <taxon>Bacillota</taxon>
        <taxon>Bacilli</taxon>
        <taxon>Bacillales</taxon>
        <taxon>Bacillaceae</taxon>
        <taxon>Pseudobacillus</taxon>
    </lineage>
</organism>
<name>A0A1B9ATC8_9BACI</name>
<evidence type="ECO:0000313" key="3">
    <source>
        <dbReference type="Proteomes" id="UP000092578"/>
    </source>
</evidence>
<protein>
    <recommendedName>
        <fullName evidence="4">Lipoprotein</fullName>
    </recommendedName>
</protein>
<dbReference type="Pfam" id="PF10368">
    <property type="entry name" value="YkyA"/>
    <property type="match status" value="1"/>
</dbReference>
<accession>A0A1B9ATC8</accession>
<dbReference type="InterPro" id="IPR036785">
    <property type="entry name" value="YkyA-like_sf"/>
</dbReference>
<dbReference type="AlphaFoldDB" id="A0A1B9ATC8"/>
<gene>
    <name evidence="2" type="ORF">A8F95_07110</name>
</gene>
<keyword evidence="1" id="KW-0175">Coiled coil</keyword>
<evidence type="ECO:0000313" key="2">
    <source>
        <dbReference type="EMBL" id="OCA87039.1"/>
    </source>
</evidence>
<keyword evidence="3" id="KW-1185">Reference proteome</keyword>
<dbReference type="InterPro" id="IPR019454">
    <property type="entry name" value="Lipoprot_YkyA-like"/>
</dbReference>
<comment type="caution">
    <text evidence="2">The sequence shown here is derived from an EMBL/GenBank/DDBJ whole genome shotgun (WGS) entry which is preliminary data.</text>
</comment>
<dbReference type="RefSeq" id="WP_065410500.1">
    <property type="nucleotide sequence ID" value="NZ_MAYT01000023.1"/>
</dbReference>
<evidence type="ECO:0008006" key="4">
    <source>
        <dbReference type="Google" id="ProtNLM"/>
    </source>
</evidence>
<feature type="coiled-coil region" evidence="1">
    <location>
        <begin position="77"/>
        <end position="141"/>
    </location>
</feature>
<dbReference type="Proteomes" id="UP000092578">
    <property type="component" value="Unassembled WGS sequence"/>
</dbReference>